<evidence type="ECO:0000313" key="5">
    <source>
        <dbReference type="Proteomes" id="UP000538147"/>
    </source>
</evidence>
<dbReference type="CDD" id="cd02440">
    <property type="entry name" value="AdoMet_MTases"/>
    <property type="match status" value="1"/>
</dbReference>
<dbReference type="AlphaFoldDB" id="A0A841L9N9"/>
<dbReference type="Gene3D" id="3.40.50.150">
    <property type="entry name" value="Vaccinia Virus protein VP39"/>
    <property type="match status" value="1"/>
</dbReference>
<sequence>MPAGARVLDIGCGDGALLAHLRATRQVSAHGIDVSAANVASAVARGLAVVQGDADTDLADWPDAAFDVAILSDTLQAMRAPESILGELLRVARQGIVSFPNFGHWRVRAALTLGGRMPVTRTLPVSWHQTPNIHLCTINDFKALANDCGLRIDHAAFLAGGDRRSGFAANLLADQAVFVLSKA</sequence>
<organism evidence="4 5">
    <name type="scientific">Polymorphobacter multimanifer</name>
    <dbReference type="NCBI Taxonomy" id="1070431"/>
    <lineage>
        <taxon>Bacteria</taxon>
        <taxon>Pseudomonadati</taxon>
        <taxon>Pseudomonadota</taxon>
        <taxon>Alphaproteobacteria</taxon>
        <taxon>Sphingomonadales</taxon>
        <taxon>Sphingosinicellaceae</taxon>
        <taxon>Polymorphobacter</taxon>
    </lineage>
</organism>
<keyword evidence="1" id="KW-0489">Methyltransferase</keyword>
<keyword evidence="5" id="KW-1185">Reference proteome</keyword>
<evidence type="ECO:0000256" key="2">
    <source>
        <dbReference type="ARBA" id="ARBA00022679"/>
    </source>
</evidence>
<dbReference type="NCBIfam" id="TIGR02081">
    <property type="entry name" value="metW"/>
    <property type="match status" value="1"/>
</dbReference>
<dbReference type="GO" id="GO:0032259">
    <property type="term" value="P:methylation"/>
    <property type="evidence" value="ECO:0007669"/>
    <property type="project" value="UniProtKB-KW"/>
</dbReference>
<evidence type="ECO:0000256" key="3">
    <source>
        <dbReference type="ARBA" id="ARBA00022691"/>
    </source>
</evidence>
<name>A0A841L9N9_9SPHN</name>
<protein>
    <submittedName>
        <fullName evidence="4">Methionine biosynthesis protein MetW</fullName>
    </submittedName>
</protein>
<dbReference type="EMBL" id="JACIIV010000012">
    <property type="protein sequence ID" value="MBB6227683.1"/>
    <property type="molecule type" value="Genomic_DNA"/>
</dbReference>
<gene>
    <name evidence="4" type="ORF">FHS79_001862</name>
</gene>
<comment type="caution">
    <text evidence="4">The sequence shown here is derived from an EMBL/GenBank/DDBJ whole genome shotgun (WGS) entry which is preliminary data.</text>
</comment>
<dbReference type="SUPFAM" id="SSF53335">
    <property type="entry name" value="S-adenosyl-L-methionine-dependent methyltransferases"/>
    <property type="match status" value="1"/>
</dbReference>
<reference evidence="4 5" key="1">
    <citation type="submission" date="2020-08" db="EMBL/GenBank/DDBJ databases">
        <title>Genomic Encyclopedia of Type Strains, Phase IV (KMG-IV): sequencing the most valuable type-strain genomes for metagenomic binning, comparative biology and taxonomic classification.</title>
        <authorList>
            <person name="Goeker M."/>
        </authorList>
    </citation>
    <scope>NUCLEOTIDE SEQUENCE [LARGE SCALE GENOMIC DNA]</scope>
    <source>
        <strain evidence="4 5">DSM 102189</strain>
    </source>
</reference>
<dbReference type="InterPro" id="IPR029063">
    <property type="entry name" value="SAM-dependent_MTases_sf"/>
</dbReference>
<evidence type="ECO:0000256" key="1">
    <source>
        <dbReference type="ARBA" id="ARBA00022603"/>
    </source>
</evidence>
<dbReference type="GO" id="GO:0008168">
    <property type="term" value="F:methyltransferase activity"/>
    <property type="evidence" value="ECO:0007669"/>
    <property type="project" value="UniProtKB-KW"/>
</dbReference>
<evidence type="ECO:0000313" key="4">
    <source>
        <dbReference type="EMBL" id="MBB6227683.1"/>
    </source>
</evidence>
<accession>A0A841L9N9</accession>
<dbReference type="Proteomes" id="UP000538147">
    <property type="component" value="Unassembled WGS sequence"/>
</dbReference>
<proteinExistence type="predicted"/>
<dbReference type="PANTHER" id="PTHR43464:SF19">
    <property type="entry name" value="UBIQUINONE BIOSYNTHESIS O-METHYLTRANSFERASE, MITOCHONDRIAL"/>
    <property type="match status" value="1"/>
</dbReference>
<keyword evidence="2" id="KW-0808">Transferase</keyword>
<dbReference type="InterPro" id="IPR010743">
    <property type="entry name" value="Methionine_synth_MetW"/>
</dbReference>
<keyword evidence="3" id="KW-0949">S-adenosyl-L-methionine</keyword>
<dbReference type="Pfam" id="PF07021">
    <property type="entry name" value="MetW"/>
    <property type="match status" value="1"/>
</dbReference>
<dbReference type="PANTHER" id="PTHR43464">
    <property type="entry name" value="METHYLTRANSFERASE"/>
    <property type="match status" value="1"/>
</dbReference>